<evidence type="ECO:0000256" key="1">
    <source>
        <dbReference type="ARBA" id="ARBA00001164"/>
    </source>
</evidence>
<comment type="pathway">
    <text evidence="2 9">Amino-acid biosynthesis; L-tryptophan biosynthesis; L-tryptophan from chorismate: step 3/5.</text>
</comment>
<evidence type="ECO:0000259" key="10">
    <source>
        <dbReference type="Pfam" id="PF00697"/>
    </source>
</evidence>
<dbReference type="AlphaFoldDB" id="A0A2R7YU49"/>
<dbReference type="HAMAP" id="MF_00135">
    <property type="entry name" value="PRAI"/>
    <property type="match status" value="1"/>
</dbReference>
<evidence type="ECO:0000256" key="7">
    <source>
        <dbReference type="ARBA" id="ARBA00023141"/>
    </source>
</evidence>
<comment type="catalytic activity">
    <reaction evidence="1 9">
        <text>N-(5-phospho-beta-D-ribosyl)anthranilate = 1-(2-carboxyphenylamino)-1-deoxy-D-ribulose 5-phosphate</text>
        <dbReference type="Rhea" id="RHEA:21540"/>
        <dbReference type="ChEBI" id="CHEBI:18277"/>
        <dbReference type="ChEBI" id="CHEBI:58613"/>
        <dbReference type="EC" id="5.3.1.24"/>
    </reaction>
</comment>
<evidence type="ECO:0000256" key="8">
    <source>
        <dbReference type="ARBA" id="ARBA00023235"/>
    </source>
</evidence>
<dbReference type="Proteomes" id="UP000244867">
    <property type="component" value="Unassembled WGS sequence"/>
</dbReference>
<keyword evidence="12" id="KW-1185">Reference proteome</keyword>
<organism evidence="11 12">
    <name type="scientific">Nocardioides currus</name>
    <dbReference type="NCBI Taxonomy" id="2133958"/>
    <lineage>
        <taxon>Bacteria</taxon>
        <taxon>Bacillati</taxon>
        <taxon>Actinomycetota</taxon>
        <taxon>Actinomycetes</taxon>
        <taxon>Propionibacteriales</taxon>
        <taxon>Nocardioidaceae</taxon>
        <taxon>Nocardioides</taxon>
    </lineage>
</organism>
<dbReference type="Gene3D" id="3.20.20.70">
    <property type="entry name" value="Aldolase class I"/>
    <property type="match status" value="1"/>
</dbReference>
<reference evidence="11 12" key="1">
    <citation type="submission" date="2018-03" db="EMBL/GenBank/DDBJ databases">
        <authorList>
            <person name="Keele B.F."/>
        </authorList>
    </citation>
    <scope>NUCLEOTIDE SEQUENCE [LARGE SCALE GENOMIC DNA]</scope>
    <source>
        <strain evidence="11 12">IB-3</strain>
    </source>
</reference>
<dbReference type="EC" id="5.3.1.24" evidence="3 9"/>
<dbReference type="PANTHER" id="PTHR42894">
    <property type="entry name" value="N-(5'-PHOSPHORIBOSYL)ANTHRANILATE ISOMERASE"/>
    <property type="match status" value="1"/>
</dbReference>
<dbReference type="GO" id="GO:0000162">
    <property type="term" value="P:L-tryptophan biosynthetic process"/>
    <property type="evidence" value="ECO:0007669"/>
    <property type="project" value="UniProtKB-UniRule"/>
</dbReference>
<dbReference type="GO" id="GO:0004640">
    <property type="term" value="F:phosphoribosylanthranilate isomerase activity"/>
    <property type="evidence" value="ECO:0007669"/>
    <property type="project" value="UniProtKB-UniRule"/>
</dbReference>
<dbReference type="PANTHER" id="PTHR42894:SF1">
    <property type="entry name" value="N-(5'-PHOSPHORIBOSYL)ANTHRANILATE ISOMERASE"/>
    <property type="match status" value="1"/>
</dbReference>
<dbReference type="OrthoDB" id="3243379at2"/>
<dbReference type="UniPathway" id="UPA00035">
    <property type="reaction ID" value="UER00042"/>
</dbReference>
<feature type="domain" description="N-(5'phosphoribosyl) anthranilate isomerase (PRAI)" evidence="10">
    <location>
        <begin position="3"/>
        <end position="195"/>
    </location>
</feature>
<dbReference type="RefSeq" id="WP_108345709.1">
    <property type="nucleotide sequence ID" value="NZ_PYXZ01000008.1"/>
</dbReference>
<evidence type="ECO:0000256" key="9">
    <source>
        <dbReference type="HAMAP-Rule" id="MF_00135"/>
    </source>
</evidence>
<gene>
    <name evidence="9" type="primary">trpF</name>
    <name evidence="11" type="ORF">C7S10_17430</name>
</gene>
<evidence type="ECO:0000256" key="6">
    <source>
        <dbReference type="ARBA" id="ARBA00022822"/>
    </source>
</evidence>
<comment type="caution">
    <text evidence="11">The sequence shown here is derived from an EMBL/GenBank/DDBJ whole genome shotgun (WGS) entry which is preliminary data.</text>
</comment>
<protein>
    <recommendedName>
        <fullName evidence="4 9">N-(5'-phosphoribosyl)anthranilate isomerase</fullName>
        <shortName evidence="9">PRAI</shortName>
        <ecNumber evidence="3 9">5.3.1.24</ecNumber>
    </recommendedName>
</protein>
<dbReference type="EMBL" id="PYXZ01000008">
    <property type="protein sequence ID" value="PUA79844.1"/>
    <property type="molecule type" value="Genomic_DNA"/>
</dbReference>
<evidence type="ECO:0000256" key="4">
    <source>
        <dbReference type="ARBA" id="ARBA00022272"/>
    </source>
</evidence>
<dbReference type="SUPFAM" id="SSF51366">
    <property type="entry name" value="Ribulose-phoshate binding barrel"/>
    <property type="match status" value="1"/>
</dbReference>
<name>A0A2R7YU49_9ACTN</name>
<sequence>MFVKVCGLDTVDSARVAVDAGADAVGVVMSEGSPRDLPVEAASTIVDSVRGEVVTALVVSDLPVAQAVAAAHRVGVDVLQLHGGYTRDDFAQAHRDFGRVWRATSLRDDTDLHVGAWDEELLLLDAPRAGSGERWDLGALAARRPDGDWLLAGGLRPDNVAEAIHLAAPWGVDVSSGVEGARGVKDHDAIRAFVAAARSAG</sequence>
<comment type="similarity">
    <text evidence="9">Belongs to the TrpF family.</text>
</comment>
<dbReference type="CDD" id="cd00405">
    <property type="entry name" value="PRAI"/>
    <property type="match status" value="1"/>
</dbReference>
<dbReference type="InterPro" id="IPR011060">
    <property type="entry name" value="RibuloseP-bd_barrel"/>
</dbReference>
<keyword evidence="6 9" id="KW-0822">Tryptophan biosynthesis</keyword>
<keyword evidence="7 9" id="KW-0057">Aromatic amino acid biosynthesis</keyword>
<evidence type="ECO:0000313" key="12">
    <source>
        <dbReference type="Proteomes" id="UP000244867"/>
    </source>
</evidence>
<accession>A0A2R7YU49</accession>
<evidence type="ECO:0000256" key="3">
    <source>
        <dbReference type="ARBA" id="ARBA00012572"/>
    </source>
</evidence>
<dbReference type="InterPro" id="IPR013785">
    <property type="entry name" value="Aldolase_TIM"/>
</dbReference>
<dbReference type="InterPro" id="IPR044643">
    <property type="entry name" value="TrpF_fam"/>
</dbReference>
<evidence type="ECO:0000256" key="5">
    <source>
        <dbReference type="ARBA" id="ARBA00022605"/>
    </source>
</evidence>
<keyword evidence="8 9" id="KW-0413">Isomerase</keyword>
<dbReference type="Pfam" id="PF00697">
    <property type="entry name" value="PRAI"/>
    <property type="match status" value="1"/>
</dbReference>
<proteinExistence type="inferred from homology"/>
<evidence type="ECO:0000313" key="11">
    <source>
        <dbReference type="EMBL" id="PUA79844.1"/>
    </source>
</evidence>
<keyword evidence="5 9" id="KW-0028">Amino-acid biosynthesis</keyword>
<evidence type="ECO:0000256" key="2">
    <source>
        <dbReference type="ARBA" id="ARBA00004664"/>
    </source>
</evidence>
<dbReference type="InterPro" id="IPR001240">
    <property type="entry name" value="PRAI_dom"/>
</dbReference>